<feature type="region of interest" description="Disordered" evidence="1">
    <location>
        <begin position="96"/>
        <end position="143"/>
    </location>
</feature>
<protein>
    <submittedName>
        <fullName evidence="2">Uncharacterized protein</fullName>
    </submittedName>
</protein>
<name>A0AAJ0B9B4_9PEZI</name>
<gene>
    <name evidence="2" type="ORF">QBC47DRAFT_387831</name>
</gene>
<feature type="compositionally biased region" description="Basic and acidic residues" evidence="1">
    <location>
        <begin position="123"/>
        <end position="143"/>
    </location>
</feature>
<dbReference type="Gene3D" id="1.20.120.20">
    <property type="entry name" value="Apolipoprotein"/>
    <property type="match status" value="1"/>
</dbReference>
<proteinExistence type="predicted"/>
<organism evidence="2 3">
    <name type="scientific">Echria macrotheca</name>
    <dbReference type="NCBI Taxonomy" id="438768"/>
    <lineage>
        <taxon>Eukaryota</taxon>
        <taxon>Fungi</taxon>
        <taxon>Dikarya</taxon>
        <taxon>Ascomycota</taxon>
        <taxon>Pezizomycotina</taxon>
        <taxon>Sordariomycetes</taxon>
        <taxon>Sordariomycetidae</taxon>
        <taxon>Sordariales</taxon>
        <taxon>Schizotheciaceae</taxon>
        <taxon>Echria</taxon>
    </lineage>
</organism>
<evidence type="ECO:0000256" key="1">
    <source>
        <dbReference type="SAM" id="MobiDB-lite"/>
    </source>
</evidence>
<keyword evidence="3" id="KW-1185">Reference proteome</keyword>
<dbReference type="EMBL" id="MU839838">
    <property type="protein sequence ID" value="KAK1753124.1"/>
    <property type="molecule type" value="Genomic_DNA"/>
</dbReference>
<dbReference type="Proteomes" id="UP001239445">
    <property type="component" value="Unassembled WGS sequence"/>
</dbReference>
<comment type="caution">
    <text evidence="2">The sequence shown here is derived from an EMBL/GenBank/DDBJ whole genome shotgun (WGS) entry which is preliminary data.</text>
</comment>
<dbReference type="AlphaFoldDB" id="A0AAJ0B9B4"/>
<evidence type="ECO:0000313" key="3">
    <source>
        <dbReference type="Proteomes" id="UP001239445"/>
    </source>
</evidence>
<reference evidence="2" key="1">
    <citation type="submission" date="2023-06" db="EMBL/GenBank/DDBJ databases">
        <title>Genome-scale phylogeny and comparative genomics of the fungal order Sordariales.</title>
        <authorList>
            <consortium name="Lawrence Berkeley National Laboratory"/>
            <person name="Hensen N."/>
            <person name="Bonometti L."/>
            <person name="Westerberg I."/>
            <person name="Brannstrom I.O."/>
            <person name="Guillou S."/>
            <person name="Cros-Aarteil S."/>
            <person name="Calhoun S."/>
            <person name="Haridas S."/>
            <person name="Kuo A."/>
            <person name="Mondo S."/>
            <person name="Pangilinan J."/>
            <person name="Riley R."/>
            <person name="Labutti K."/>
            <person name="Andreopoulos B."/>
            <person name="Lipzen A."/>
            <person name="Chen C."/>
            <person name="Yanf M."/>
            <person name="Daum C."/>
            <person name="Ng V."/>
            <person name="Clum A."/>
            <person name="Steindorff A."/>
            <person name="Ohm R."/>
            <person name="Martin F."/>
            <person name="Silar P."/>
            <person name="Natvig D."/>
            <person name="Lalanne C."/>
            <person name="Gautier V."/>
            <person name="Ament-Velasquez S.L."/>
            <person name="Kruys A."/>
            <person name="Hutchinson M.I."/>
            <person name="Powell A.J."/>
            <person name="Barry K."/>
            <person name="Miller A.N."/>
            <person name="Grigoriev I.V."/>
            <person name="Debuchy R."/>
            <person name="Gladieux P."/>
            <person name="Thoren M.H."/>
            <person name="Johannesson H."/>
        </authorList>
    </citation>
    <scope>NUCLEOTIDE SEQUENCE</scope>
    <source>
        <strain evidence="2">PSN4</strain>
    </source>
</reference>
<accession>A0AAJ0B9B4</accession>
<evidence type="ECO:0000313" key="2">
    <source>
        <dbReference type="EMBL" id="KAK1753124.1"/>
    </source>
</evidence>
<sequence length="143" mass="14523">MSFLTEAAARRVATLTTTVPRTLATSTIPRAAFSSGVTLQKSATETAKDTLKTVDRAVSDKLVDGINIGSTVASKAKEVVEDVSGKKTTGATAELRGEAAGKTSEVAGKAKGTASEVAGRAEGTAEKVKGKVEGAAEQAKRSL</sequence>